<dbReference type="SUPFAM" id="SSF69118">
    <property type="entry name" value="AhpD-like"/>
    <property type="match status" value="1"/>
</dbReference>
<comment type="caution">
    <text evidence="2">The sequence shown here is derived from an EMBL/GenBank/DDBJ whole genome shotgun (WGS) entry which is preliminary data.</text>
</comment>
<evidence type="ECO:0000313" key="3">
    <source>
        <dbReference type="Proteomes" id="UP001595967"/>
    </source>
</evidence>
<organism evidence="2 3">
    <name type="scientific">Comamonas nitrativorans</name>
    <dbReference type="NCBI Taxonomy" id="108437"/>
    <lineage>
        <taxon>Bacteria</taxon>
        <taxon>Pseudomonadati</taxon>
        <taxon>Pseudomonadota</taxon>
        <taxon>Betaproteobacteria</taxon>
        <taxon>Burkholderiales</taxon>
        <taxon>Comamonadaceae</taxon>
        <taxon>Comamonas</taxon>
    </lineage>
</organism>
<dbReference type="InterPro" id="IPR029032">
    <property type="entry name" value="AhpD-like"/>
</dbReference>
<name>A0ABV9GXP4_9BURK</name>
<dbReference type="InterPro" id="IPR004675">
    <property type="entry name" value="AhpD_core"/>
</dbReference>
<proteinExistence type="predicted"/>
<dbReference type="RefSeq" id="WP_377725294.1">
    <property type="nucleotide sequence ID" value="NZ_JBHSEW010000005.1"/>
</dbReference>
<dbReference type="Pfam" id="PF02627">
    <property type="entry name" value="CMD"/>
    <property type="match status" value="1"/>
</dbReference>
<dbReference type="EMBL" id="JBHSEW010000005">
    <property type="protein sequence ID" value="MFC4622035.1"/>
    <property type="molecule type" value="Genomic_DNA"/>
</dbReference>
<reference evidence="3" key="1">
    <citation type="journal article" date="2019" name="Int. J. Syst. Evol. Microbiol.">
        <title>The Global Catalogue of Microorganisms (GCM) 10K type strain sequencing project: providing services to taxonomists for standard genome sequencing and annotation.</title>
        <authorList>
            <consortium name="The Broad Institute Genomics Platform"/>
            <consortium name="The Broad Institute Genome Sequencing Center for Infectious Disease"/>
            <person name="Wu L."/>
            <person name="Ma J."/>
        </authorList>
    </citation>
    <scope>NUCLEOTIDE SEQUENCE [LARGE SCALE GENOMIC DNA]</scope>
    <source>
        <strain evidence="3">JCM 11650</strain>
    </source>
</reference>
<dbReference type="Proteomes" id="UP001595967">
    <property type="component" value="Unassembled WGS sequence"/>
</dbReference>
<keyword evidence="3" id="KW-1185">Reference proteome</keyword>
<dbReference type="NCBIfam" id="TIGR00778">
    <property type="entry name" value="ahpD_dom"/>
    <property type="match status" value="1"/>
</dbReference>
<evidence type="ECO:0000313" key="2">
    <source>
        <dbReference type="EMBL" id="MFC4622035.1"/>
    </source>
</evidence>
<dbReference type="PANTHER" id="PTHR33930">
    <property type="entry name" value="ALKYL HYDROPEROXIDE REDUCTASE AHPD"/>
    <property type="match status" value="1"/>
</dbReference>
<dbReference type="Gene3D" id="1.20.1290.10">
    <property type="entry name" value="AhpD-like"/>
    <property type="match status" value="1"/>
</dbReference>
<dbReference type="PANTHER" id="PTHR33930:SF2">
    <property type="entry name" value="BLR3452 PROTEIN"/>
    <property type="match status" value="1"/>
</dbReference>
<protein>
    <submittedName>
        <fullName evidence="2">Carboxymuconolactone decarboxylase family protein</fullName>
    </submittedName>
</protein>
<accession>A0ABV9GXP4</accession>
<dbReference type="InterPro" id="IPR003779">
    <property type="entry name" value="CMD-like"/>
</dbReference>
<sequence length="117" mass="12576">MSTFDHAGLTQNINTALKSFRQSQSQVMQNFYQMSQAAMVDGAIDAKTKELIALAIGVTQKCSGCIGFHVQALHKLGATRAELDEMLGICVYMGGGPALMYCAEAIDAWEKLAVKTA</sequence>
<gene>
    <name evidence="2" type="ORF">ACFO3A_07360</name>
</gene>
<evidence type="ECO:0000259" key="1">
    <source>
        <dbReference type="Pfam" id="PF02627"/>
    </source>
</evidence>
<feature type="domain" description="Carboxymuconolactone decarboxylase-like" evidence="1">
    <location>
        <begin position="27"/>
        <end position="107"/>
    </location>
</feature>